<comment type="caution">
    <text evidence="1">The sequence shown here is derived from an EMBL/GenBank/DDBJ whole genome shotgun (WGS) entry which is preliminary data.</text>
</comment>
<evidence type="ECO:0000313" key="2">
    <source>
        <dbReference type="Proteomes" id="UP000827284"/>
    </source>
</evidence>
<dbReference type="EMBL" id="BQFW01000016">
    <property type="protein sequence ID" value="GJJ79233.1"/>
    <property type="molecule type" value="Genomic_DNA"/>
</dbReference>
<keyword evidence="2" id="KW-1185">Reference proteome</keyword>
<reference evidence="1" key="2">
    <citation type="journal article" date="2022" name="Microbiol. Resour. Announc.">
        <title>Whole-Genome Sequence of Entomortierella parvispora E1425, a Mucoromycotan Fungus Associated with Burkholderiaceae-Related Endosymbiotic Bacteria.</title>
        <authorList>
            <person name="Herlambang A."/>
            <person name="Guo Y."/>
            <person name="Takashima Y."/>
            <person name="Narisawa K."/>
            <person name="Ohta H."/>
            <person name="Nishizawa T."/>
        </authorList>
    </citation>
    <scope>NUCLEOTIDE SEQUENCE</scope>
    <source>
        <strain evidence="1">E1425</strain>
    </source>
</reference>
<organism evidence="1 2">
    <name type="scientific">Entomortierella parvispora</name>
    <dbReference type="NCBI Taxonomy" id="205924"/>
    <lineage>
        <taxon>Eukaryota</taxon>
        <taxon>Fungi</taxon>
        <taxon>Fungi incertae sedis</taxon>
        <taxon>Mucoromycota</taxon>
        <taxon>Mortierellomycotina</taxon>
        <taxon>Mortierellomycetes</taxon>
        <taxon>Mortierellales</taxon>
        <taxon>Mortierellaceae</taxon>
        <taxon>Entomortierella</taxon>
    </lineage>
</organism>
<accession>A0A9P3HNP9</accession>
<name>A0A9P3HNP9_9FUNG</name>
<proteinExistence type="predicted"/>
<dbReference type="AlphaFoldDB" id="A0A9P3HNP9"/>
<sequence>MSCFSFLYSYPHHTHWKFQAKMNIRKLALLLAMMTAILALPASLEKRCVDGDGDNTMKGCSCTDTEMCET</sequence>
<dbReference type="Proteomes" id="UP000827284">
    <property type="component" value="Unassembled WGS sequence"/>
</dbReference>
<evidence type="ECO:0000313" key="1">
    <source>
        <dbReference type="EMBL" id="GJJ79233.1"/>
    </source>
</evidence>
<gene>
    <name evidence="1" type="ORF">EMPS_11593</name>
</gene>
<protein>
    <submittedName>
        <fullName evidence="1">Uncharacterized protein</fullName>
    </submittedName>
</protein>
<reference evidence="1" key="1">
    <citation type="submission" date="2021-11" db="EMBL/GenBank/DDBJ databases">
        <authorList>
            <person name="Herlambang A."/>
            <person name="Guo Y."/>
            <person name="Takashima Y."/>
            <person name="Nishizawa T."/>
        </authorList>
    </citation>
    <scope>NUCLEOTIDE SEQUENCE</scope>
    <source>
        <strain evidence="1">E1425</strain>
    </source>
</reference>